<dbReference type="EMBL" id="KV878212">
    <property type="protein sequence ID" value="OJJ35136.1"/>
    <property type="molecule type" value="Genomic_DNA"/>
</dbReference>
<accession>A0A1L9RJL7</accession>
<reference evidence="12" key="1">
    <citation type="journal article" date="2017" name="Genome Biol.">
        <title>Comparative genomics reveals high biological diversity and specific adaptations in the industrially and medically important fungal genus Aspergillus.</title>
        <authorList>
            <person name="de Vries R.P."/>
            <person name="Riley R."/>
            <person name="Wiebenga A."/>
            <person name="Aguilar-Osorio G."/>
            <person name="Amillis S."/>
            <person name="Uchima C.A."/>
            <person name="Anderluh G."/>
            <person name="Asadollahi M."/>
            <person name="Askin M."/>
            <person name="Barry K."/>
            <person name="Battaglia E."/>
            <person name="Bayram O."/>
            <person name="Benocci T."/>
            <person name="Braus-Stromeyer S.A."/>
            <person name="Caldana C."/>
            <person name="Canovas D."/>
            <person name="Cerqueira G.C."/>
            <person name="Chen F."/>
            <person name="Chen W."/>
            <person name="Choi C."/>
            <person name="Clum A."/>
            <person name="Dos Santos R.A."/>
            <person name="Damasio A.R."/>
            <person name="Diallinas G."/>
            <person name="Emri T."/>
            <person name="Fekete E."/>
            <person name="Flipphi M."/>
            <person name="Freyberg S."/>
            <person name="Gallo A."/>
            <person name="Gournas C."/>
            <person name="Habgood R."/>
            <person name="Hainaut M."/>
            <person name="Harispe M.L."/>
            <person name="Henrissat B."/>
            <person name="Hilden K.S."/>
            <person name="Hope R."/>
            <person name="Hossain A."/>
            <person name="Karabika E."/>
            <person name="Karaffa L."/>
            <person name="Karanyi Z."/>
            <person name="Krasevec N."/>
            <person name="Kuo A."/>
            <person name="Kusch H."/>
            <person name="LaButti K."/>
            <person name="Lagendijk E.L."/>
            <person name="Lapidus A."/>
            <person name="Levasseur A."/>
            <person name="Lindquist E."/>
            <person name="Lipzen A."/>
            <person name="Logrieco A.F."/>
            <person name="MacCabe A."/>
            <person name="Maekelae M.R."/>
            <person name="Malavazi I."/>
            <person name="Melin P."/>
            <person name="Meyer V."/>
            <person name="Mielnichuk N."/>
            <person name="Miskei M."/>
            <person name="Molnar A.P."/>
            <person name="Mule G."/>
            <person name="Ngan C.Y."/>
            <person name="Orejas M."/>
            <person name="Orosz E."/>
            <person name="Ouedraogo J.P."/>
            <person name="Overkamp K.M."/>
            <person name="Park H.-S."/>
            <person name="Perrone G."/>
            <person name="Piumi F."/>
            <person name="Punt P.J."/>
            <person name="Ram A.F."/>
            <person name="Ramon A."/>
            <person name="Rauscher S."/>
            <person name="Record E."/>
            <person name="Riano-Pachon D.M."/>
            <person name="Robert V."/>
            <person name="Roehrig J."/>
            <person name="Ruller R."/>
            <person name="Salamov A."/>
            <person name="Salih N.S."/>
            <person name="Samson R.A."/>
            <person name="Sandor E."/>
            <person name="Sanguinetti M."/>
            <person name="Schuetze T."/>
            <person name="Sepcic K."/>
            <person name="Shelest E."/>
            <person name="Sherlock G."/>
            <person name="Sophianopoulou V."/>
            <person name="Squina F.M."/>
            <person name="Sun H."/>
            <person name="Susca A."/>
            <person name="Todd R.B."/>
            <person name="Tsang A."/>
            <person name="Unkles S.E."/>
            <person name="van de Wiele N."/>
            <person name="van Rossen-Uffink D."/>
            <person name="Oliveira J.V."/>
            <person name="Vesth T.C."/>
            <person name="Visser J."/>
            <person name="Yu J.-H."/>
            <person name="Zhou M."/>
            <person name="Andersen M.R."/>
            <person name="Archer D.B."/>
            <person name="Baker S.E."/>
            <person name="Benoit I."/>
            <person name="Brakhage A.A."/>
            <person name="Braus G.H."/>
            <person name="Fischer R."/>
            <person name="Frisvad J.C."/>
            <person name="Goldman G.H."/>
            <person name="Houbraken J."/>
            <person name="Oakley B."/>
            <person name="Pocsi I."/>
            <person name="Scazzocchio C."/>
            <person name="Seiboth B."/>
            <person name="vanKuyk P.A."/>
            <person name="Wortman J."/>
            <person name="Dyer P.S."/>
            <person name="Grigoriev I.V."/>
        </authorList>
    </citation>
    <scope>NUCLEOTIDE SEQUENCE [LARGE SCALE GENOMIC DNA]</scope>
    <source>
        <strain evidence="12">DTO 134E9</strain>
    </source>
</reference>
<dbReference type="Proteomes" id="UP000184383">
    <property type="component" value="Unassembled WGS sequence"/>
</dbReference>
<dbReference type="Gene3D" id="4.10.240.10">
    <property type="entry name" value="Zn(2)-C6 fungal-type DNA-binding domain"/>
    <property type="match status" value="1"/>
</dbReference>
<sequence length="862" mass="94304">MPGILPMKVIKVGNNSQSRIAQACDRCRSKKIRCDGVRPCCSQCANVGFECKTSDKLSRRAFPRGYTESLEERVRALETEVKDLKSLLDEKDEKIDVLSRIHSFSPPAQQRLNAAARSPAASEAAKSPTSTDTAEGVFQVQQASRSESIDAQSTGLSSTNGFADTFTGRLKNQGRLPSSVSTRALTASPPAISHARANQPIQTPPRLVSDQLINIFFQEWAPLYPVVHRPTILKAYEQYLTNPEFLHGNAHDLVQLNLIFSIAALSSTSRTNQDPTFFEENWSSTLETLSSNISMQTLQCLVLAQIYCMTKAEYQGLLRYRSLAVGLCHQLRLHQSQKHFSNPLVGEARKKVFWSQYVLDRFAAALTGLPILLREEDVLTEYPEDVDDENITETGFLPTLPGESTRLSSAIALFAASRILNKVLEDLYPSESGYEVCVSKMRAVASQLDDWVQNLPAHLRLEFSQDKPSTNVTSSRSPLLSLVYYFIRSLIHRPAVCFADETISSPSVLAVSDSSKHIIQIMQLLDERRLCLSVSINRRELVLNCGLGLLWQNIGLKRDSKLVKESQKLLSAVTEQLESESSSAAAEFSVLASLFIALDSSKRGTKHQEMSAPSQKPSKSPKNQQSSRTPAQMAAGQSAKPESTSRRATISGASPSVVHHHIRSASRNSLTSPLSDQYHHLSHSPVYPASSGLGHDHARAMSCSAPSDAGVGAITMADWEFVLSDMDRGYSNIFTGIYGGKECGEDSGPFASLTAEYSQKPDSVPLPTSQSDLQGLSPEAWSASSSSDIPPNQEMSAQSVLSYSDESLGSVEPSLPFGDLPLQTGDRHAGVLDPFQGIMMPTAEEEIDEFGLAGGWDRRLAV</sequence>
<feature type="compositionally biased region" description="Polar residues" evidence="9">
    <location>
        <begin position="640"/>
        <end position="654"/>
    </location>
</feature>
<feature type="region of interest" description="Disordered" evidence="9">
    <location>
        <begin position="604"/>
        <end position="681"/>
    </location>
</feature>
<dbReference type="PANTHER" id="PTHR46910:SF12">
    <property type="entry name" value="REGULATORY PROTEIN CAT8"/>
    <property type="match status" value="1"/>
</dbReference>
<evidence type="ECO:0000256" key="2">
    <source>
        <dbReference type="ARBA" id="ARBA00022723"/>
    </source>
</evidence>
<evidence type="ECO:0000259" key="10">
    <source>
        <dbReference type="PROSITE" id="PS50048"/>
    </source>
</evidence>
<evidence type="ECO:0000256" key="7">
    <source>
        <dbReference type="ARBA" id="ARBA00023242"/>
    </source>
</evidence>
<feature type="domain" description="Zn(2)-C6 fungal-type" evidence="10">
    <location>
        <begin position="23"/>
        <end position="53"/>
    </location>
</feature>
<dbReference type="PROSITE" id="PS50048">
    <property type="entry name" value="ZN2_CY6_FUNGAL_2"/>
    <property type="match status" value="1"/>
</dbReference>
<dbReference type="CDD" id="cd00067">
    <property type="entry name" value="GAL4"/>
    <property type="match status" value="1"/>
</dbReference>
<dbReference type="AlphaFoldDB" id="A0A1L9RJL7"/>
<dbReference type="GO" id="GO:0005634">
    <property type="term" value="C:nucleus"/>
    <property type="evidence" value="ECO:0007669"/>
    <property type="project" value="UniProtKB-SubCell"/>
</dbReference>
<dbReference type="OrthoDB" id="10001928at2759"/>
<dbReference type="InterPro" id="IPR007219">
    <property type="entry name" value="XnlR_reg_dom"/>
</dbReference>
<dbReference type="SUPFAM" id="SSF57701">
    <property type="entry name" value="Zn2/Cys6 DNA-binding domain"/>
    <property type="match status" value="1"/>
</dbReference>
<evidence type="ECO:0000256" key="1">
    <source>
        <dbReference type="ARBA" id="ARBA00004123"/>
    </source>
</evidence>
<dbReference type="RefSeq" id="XP_040688812.1">
    <property type="nucleotide sequence ID" value="XM_040828084.1"/>
</dbReference>
<dbReference type="VEuPathDB" id="FungiDB:ASPWEDRAFT_109475"/>
<evidence type="ECO:0000256" key="4">
    <source>
        <dbReference type="ARBA" id="ARBA00023015"/>
    </source>
</evidence>
<feature type="compositionally biased region" description="Polar residues" evidence="9">
    <location>
        <begin position="665"/>
        <end position="675"/>
    </location>
</feature>
<dbReference type="Pfam" id="PF04082">
    <property type="entry name" value="Fungal_trans"/>
    <property type="match status" value="1"/>
</dbReference>
<dbReference type="SMART" id="SM00066">
    <property type="entry name" value="GAL4"/>
    <property type="match status" value="1"/>
</dbReference>
<feature type="compositionally biased region" description="Polar residues" evidence="9">
    <location>
        <begin position="139"/>
        <end position="156"/>
    </location>
</feature>
<dbReference type="GO" id="GO:0003677">
    <property type="term" value="F:DNA binding"/>
    <property type="evidence" value="ECO:0007669"/>
    <property type="project" value="UniProtKB-KW"/>
</dbReference>
<dbReference type="CDD" id="cd15485">
    <property type="entry name" value="ZIP_Cat8"/>
    <property type="match status" value="1"/>
</dbReference>
<keyword evidence="2" id="KW-0479">Metal-binding</keyword>
<evidence type="ECO:0000256" key="5">
    <source>
        <dbReference type="ARBA" id="ARBA00023125"/>
    </source>
</evidence>
<keyword evidence="4" id="KW-0805">Transcription regulation</keyword>
<feature type="compositionally biased region" description="Polar residues" evidence="9">
    <location>
        <begin position="788"/>
        <end position="803"/>
    </location>
</feature>
<feature type="compositionally biased region" description="Low complexity" evidence="9">
    <location>
        <begin position="611"/>
        <end position="627"/>
    </location>
</feature>
<evidence type="ECO:0000256" key="8">
    <source>
        <dbReference type="SAM" id="Coils"/>
    </source>
</evidence>
<comment type="subcellular location">
    <subcellularLocation>
        <location evidence="1">Nucleus</location>
    </subcellularLocation>
</comment>
<dbReference type="GO" id="GO:0000981">
    <property type="term" value="F:DNA-binding transcription factor activity, RNA polymerase II-specific"/>
    <property type="evidence" value="ECO:0007669"/>
    <property type="project" value="InterPro"/>
</dbReference>
<dbReference type="CDD" id="cd12148">
    <property type="entry name" value="fungal_TF_MHR"/>
    <property type="match status" value="1"/>
</dbReference>
<organism evidence="11 12">
    <name type="scientific">Aspergillus wentii DTO 134E9</name>
    <dbReference type="NCBI Taxonomy" id="1073089"/>
    <lineage>
        <taxon>Eukaryota</taxon>
        <taxon>Fungi</taxon>
        <taxon>Dikarya</taxon>
        <taxon>Ascomycota</taxon>
        <taxon>Pezizomycotina</taxon>
        <taxon>Eurotiomycetes</taxon>
        <taxon>Eurotiomycetidae</taxon>
        <taxon>Eurotiales</taxon>
        <taxon>Aspergillaceae</taxon>
        <taxon>Aspergillus</taxon>
        <taxon>Aspergillus subgen. Cremei</taxon>
    </lineage>
</organism>
<feature type="region of interest" description="Disordered" evidence="9">
    <location>
        <begin position="173"/>
        <end position="199"/>
    </location>
</feature>
<evidence type="ECO:0000256" key="9">
    <source>
        <dbReference type="SAM" id="MobiDB-lite"/>
    </source>
</evidence>
<dbReference type="GO" id="GO:0006351">
    <property type="term" value="P:DNA-templated transcription"/>
    <property type="evidence" value="ECO:0007669"/>
    <property type="project" value="InterPro"/>
</dbReference>
<protein>
    <recommendedName>
        <fullName evidence="10">Zn(2)-C6 fungal-type domain-containing protein</fullName>
    </recommendedName>
</protein>
<keyword evidence="6" id="KW-0804">Transcription</keyword>
<dbReference type="STRING" id="1073089.A0A1L9RJL7"/>
<feature type="compositionally biased region" description="Low complexity" evidence="9">
    <location>
        <begin position="114"/>
        <end position="131"/>
    </location>
</feature>
<keyword evidence="5" id="KW-0238">DNA-binding</keyword>
<evidence type="ECO:0000313" key="12">
    <source>
        <dbReference type="Proteomes" id="UP000184383"/>
    </source>
</evidence>
<keyword evidence="3" id="KW-0862">Zinc</keyword>
<feature type="region of interest" description="Disordered" evidence="9">
    <location>
        <begin position="758"/>
        <end position="803"/>
    </location>
</feature>
<dbReference type="InterPro" id="IPR001138">
    <property type="entry name" value="Zn2Cys6_DnaBD"/>
</dbReference>
<name>A0A1L9RJL7_ASPWE</name>
<feature type="region of interest" description="Disordered" evidence="9">
    <location>
        <begin position="108"/>
        <end position="156"/>
    </location>
</feature>
<dbReference type="InterPro" id="IPR050987">
    <property type="entry name" value="AtrR-like"/>
</dbReference>
<dbReference type="GeneID" id="63743932"/>
<dbReference type="SMART" id="SM00906">
    <property type="entry name" value="Fungal_trans"/>
    <property type="match status" value="1"/>
</dbReference>
<evidence type="ECO:0000256" key="3">
    <source>
        <dbReference type="ARBA" id="ARBA00022833"/>
    </source>
</evidence>
<keyword evidence="12" id="KW-1185">Reference proteome</keyword>
<proteinExistence type="predicted"/>
<dbReference type="PANTHER" id="PTHR46910">
    <property type="entry name" value="TRANSCRIPTION FACTOR PDR1"/>
    <property type="match status" value="1"/>
</dbReference>
<keyword evidence="8" id="KW-0175">Coiled coil</keyword>
<dbReference type="Pfam" id="PF00172">
    <property type="entry name" value="Zn_clus"/>
    <property type="match status" value="1"/>
</dbReference>
<dbReference type="FunFam" id="4.10.240.10:FF:000007">
    <property type="entry name" value="C6 transcription factor FacB"/>
    <property type="match status" value="1"/>
</dbReference>
<feature type="compositionally biased region" description="Polar residues" evidence="9">
    <location>
        <begin position="175"/>
        <end position="185"/>
    </location>
</feature>
<feature type="compositionally biased region" description="Polar residues" evidence="9">
    <location>
        <begin position="758"/>
        <end position="774"/>
    </location>
</feature>
<keyword evidence="7" id="KW-0539">Nucleus</keyword>
<evidence type="ECO:0000313" key="11">
    <source>
        <dbReference type="EMBL" id="OJJ35136.1"/>
    </source>
</evidence>
<dbReference type="GO" id="GO:0008270">
    <property type="term" value="F:zinc ion binding"/>
    <property type="evidence" value="ECO:0007669"/>
    <property type="project" value="InterPro"/>
</dbReference>
<gene>
    <name evidence="11" type="ORF">ASPWEDRAFT_109475</name>
</gene>
<evidence type="ECO:0000256" key="6">
    <source>
        <dbReference type="ARBA" id="ARBA00023163"/>
    </source>
</evidence>
<feature type="coiled-coil region" evidence="8">
    <location>
        <begin position="67"/>
        <end position="94"/>
    </location>
</feature>
<dbReference type="PROSITE" id="PS00463">
    <property type="entry name" value="ZN2_CY6_FUNGAL_1"/>
    <property type="match status" value="1"/>
</dbReference>
<dbReference type="InterPro" id="IPR036864">
    <property type="entry name" value="Zn2-C6_fun-type_DNA-bd_sf"/>
</dbReference>